<dbReference type="InterPro" id="IPR011047">
    <property type="entry name" value="Quinoprotein_ADH-like_sf"/>
</dbReference>
<name>A0A3D8SWB3_9EURO</name>
<dbReference type="InterPro" id="IPR053143">
    <property type="entry name" value="Arylsulfate_ST"/>
</dbReference>
<proteinExistence type="predicted"/>
<organism evidence="3 4">
    <name type="scientific">Aspergillus mulundensis</name>
    <dbReference type="NCBI Taxonomy" id="1810919"/>
    <lineage>
        <taxon>Eukaryota</taxon>
        <taxon>Fungi</taxon>
        <taxon>Dikarya</taxon>
        <taxon>Ascomycota</taxon>
        <taxon>Pezizomycotina</taxon>
        <taxon>Eurotiomycetes</taxon>
        <taxon>Eurotiomycetidae</taxon>
        <taxon>Eurotiales</taxon>
        <taxon>Aspergillaceae</taxon>
        <taxon>Aspergillus</taxon>
        <taxon>Aspergillus subgen. Nidulantes</taxon>
    </lineage>
</organism>
<dbReference type="OrthoDB" id="5427350at2759"/>
<keyword evidence="2" id="KW-0732">Signal</keyword>
<evidence type="ECO:0000256" key="1">
    <source>
        <dbReference type="SAM" id="Phobius"/>
    </source>
</evidence>
<evidence type="ECO:0000313" key="4">
    <source>
        <dbReference type="Proteomes" id="UP000256690"/>
    </source>
</evidence>
<feature type="transmembrane region" description="Helical" evidence="1">
    <location>
        <begin position="587"/>
        <end position="607"/>
    </location>
</feature>
<feature type="chain" id="PRO_5017594083" description="ASST-domain-containing protein" evidence="2">
    <location>
        <begin position="19"/>
        <end position="676"/>
    </location>
</feature>
<evidence type="ECO:0000313" key="3">
    <source>
        <dbReference type="EMBL" id="RDW90549.1"/>
    </source>
</evidence>
<reference evidence="3 4" key="1">
    <citation type="journal article" date="2018" name="IMA Fungus">
        <title>IMA Genome-F 9: Draft genome sequence of Annulohypoxylon stygium, Aspergillus mulundensis, Berkeleyomyces basicola (syn. Thielaviopsis basicola), Ceratocystis smalleyi, two Cercospora beticola strains, Coleophoma cylindrospora, Fusarium fracticaudum, Phialophora cf. hyalina, and Morchella septimelata.</title>
        <authorList>
            <person name="Wingfield B.D."/>
            <person name="Bills G.F."/>
            <person name="Dong Y."/>
            <person name="Huang W."/>
            <person name="Nel W.J."/>
            <person name="Swalarsk-Parry B.S."/>
            <person name="Vaghefi N."/>
            <person name="Wilken P.M."/>
            <person name="An Z."/>
            <person name="de Beer Z.W."/>
            <person name="De Vos L."/>
            <person name="Chen L."/>
            <person name="Duong T.A."/>
            <person name="Gao Y."/>
            <person name="Hammerbacher A."/>
            <person name="Kikkert J.R."/>
            <person name="Li Y."/>
            <person name="Li H."/>
            <person name="Li K."/>
            <person name="Li Q."/>
            <person name="Liu X."/>
            <person name="Ma X."/>
            <person name="Naidoo K."/>
            <person name="Pethybridge S.J."/>
            <person name="Sun J."/>
            <person name="Steenkamp E.T."/>
            <person name="van der Nest M.A."/>
            <person name="van Wyk S."/>
            <person name="Wingfield M.J."/>
            <person name="Xiong C."/>
            <person name="Yue Q."/>
            <person name="Zhang X."/>
        </authorList>
    </citation>
    <scope>NUCLEOTIDE SEQUENCE [LARGE SCALE GENOMIC DNA]</scope>
    <source>
        <strain evidence="3 4">DSM 5745</strain>
    </source>
</reference>
<dbReference type="PANTHER" id="PTHR35340:SF8">
    <property type="entry name" value="ASST-DOMAIN-CONTAINING PROTEIN"/>
    <property type="match status" value="1"/>
</dbReference>
<protein>
    <recommendedName>
        <fullName evidence="5">ASST-domain-containing protein</fullName>
    </recommendedName>
</protein>
<sequence>MAFATILSLLSLAAAVLAQVTSTSLSMALFDDSDQMPHLRAMKWNITYYDRDAVAPGYWFVAPYWYLFGEKHSNRWTPCQVGPYIYDQDGELIWAGSCKYENRNVWNFKVVDIDNTPHLALRLVASPDEPGTDGSMVLLNDRYQEVSRTPIPAADYDTHELQITSNPRRGISIVLYPKQLNLSAFGQPEKTTHIDTGGFIEFDLDTGHRTFQWFADEHIALDESFVFDHTDETPNPDYAHLNSVQKTGNGNYLLSARHCNTIYYIDGSTGHIIWRLGGKRSSFTANFHFERQHDARFLTANETHMSLTFLNNAADERAVFEPFSSAMHVELDLTSMTATLLTLYPRPDGKITNRRGNVQTIRTSGLSSSSVPGPNGTDTDTETTNALVNWSNDAYISEHTLAGTLLMEARFASHRFDTYRAFKFPWVSRRPSQPPALVAFAHGMRANTSAFSSLSTTVYVSWNGATEVRRWRFYARAPRPSNSTATYGYMNFTNPRVEIGSVPKSGFETAFTVPGYLSHISVEALDVNNRILGFSEEEVVTTPPYWAAGTGAESPGPDDPEEILAALQPRPELELEPEPESVLDGRLSVSVLLLLLALVFMAGLVLGRGAAYLPPLLARVGRVPVGAWRRVRSLGYLPWVLTWTWMGRSNEAGYSKVEGGEVHIVHLAERERGRDW</sequence>
<feature type="signal peptide" evidence="2">
    <location>
        <begin position="1"/>
        <end position="18"/>
    </location>
</feature>
<dbReference type="SUPFAM" id="SSF50998">
    <property type="entry name" value="Quinoprotein alcohol dehydrogenase-like"/>
    <property type="match status" value="1"/>
</dbReference>
<dbReference type="Proteomes" id="UP000256690">
    <property type="component" value="Unassembled WGS sequence"/>
</dbReference>
<keyword evidence="1" id="KW-0472">Membrane</keyword>
<dbReference type="RefSeq" id="XP_026607503.1">
    <property type="nucleotide sequence ID" value="XM_026744340.1"/>
</dbReference>
<keyword evidence="1" id="KW-1133">Transmembrane helix</keyword>
<dbReference type="GeneID" id="38112694"/>
<dbReference type="Pfam" id="PF14269">
    <property type="entry name" value="Arylsulfotran_2"/>
    <property type="match status" value="1"/>
</dbReference>
<dbReference type="AlphaFoldDB" id="A0A3D8SWB3"/>
<keyword evidence="1" id="KW-0812">Transmembrane</keyword>
<comment type="caution">
    <text evidence="3">The sequence shown here is derived from an EMBL/GenBank/DDBJ whole genome shotgun (WGS) entry which is preliminary data.</text>
</comment>
<dbReference type="EMBL" id="PVWQ01000002">
    <property type="protein sequence ID" value="RDW90549.1"/>
    <property type="molecule type" value="Genomic_DNA"/>
</dbReference>
<evidence type="ECO:0000256" key="2">
    <source>
        <dbReference type="SAM" id="SignalP"/>
    </source>
</evidence>
<gene>
    <name evidence="3" type="ORF">DSM5745_02324</name>
</gene>
<evidence type="ECO:0008006" key="5">
    <source>
        <dbReference type="Google" id="ProtNLM"/>
    </source>
</evidence>
<accession>A0A3D8SWB3</accession>
<keyword evidence="4" id="KW-1185">Reference proteome</keyword>
<dbReference type="PANTHER" id="PTHR35340">
    <property type="entry name" value="PQQ ENZYME REPEAT PROTEIN-RELATED"/>
    <property type="match status" value="1"/>
</dbReference>
<dbReference type="STRING" id="1810919.A0A3D8SWB3"/>
<dbReference type="InterPro" id="IPR039535">
    <property type="entry name" value="ASST-like"/>
</dbReference>